<evidence type="ECO:0008006" key="4">
    <source>
        <dbReference type="Google" id="ProtNLM"/>
    </source>
</evidence>
<comment type="caution">
    <text evidence="2">The sequence shown here is derived from an EMBL/GenBank/DDBJ whole genome shotgun (WGS) entry which is preliminary data.</text>
</comment>
<proteinExistence type="predicted"/>
<feature type="chain" id="PRO_5035712464" description="Secreted protein" evidence="1">
    <location>
        <begin position="24"/>
        <end position="65"/>
    </location>
</feature>
<protein>
    <recommendedName>
        <fullName evidence="4">Secreted protein</fullName>
    </recommendedName>
</protein>
<dbReference type="AlphaFoldDB" id="A0A8T0IUD9"/>
<accession>A0A8T0IUD9</accession>
<dbReference type="EMBL" id="CM026422">
    <property type="protein sequence ID" value="KAG0586341.1"/>
    <property type="molecule type" value="Genomic_DNA"/>
</dbReference>
<gene>
    <name evidence="2" type="ORF">KC19_2G083700</name>
</gene>
<keyword evidence="3" id="KW-1185">Reference proteome</keyword>
<evidence type="ECO:0000313" key="2">
    <source>
        <dbReference type="EMBL" id="KAG0586341.1"/>
    </source>
</evidence>
<evidence type="ECO:0000256" key="1">
    <source>
        <dbReference type="SAM" id="SignalP"/>
    </source>
</evidence>
<name>A0A8T0IUD9_CERPU</name>
<sequence>MLLVVRLVLGLSLPFVLHSAALALKLSVDLQWGHQGWEILYFLETNCADLLSSADACNKERLRVT</sequence>
<reference evidence="2" key="1">
    <citation type="submission" date="2020-06" db="EMBL/GenBank/DDBJ databases">
        <title>WGS assembly of Ceratodon purpureus strain R40.</title>
        <authorList>
            <person name="Carey S.B."/>
            <person name="Jenkins J."/>
            <person name="Shu S."/>
            <person name="Lovell J.T."/>
            <person name="Sreedasyam A."/>
            <person name="Maumus F."/>
            <person name="Tiley G.P."/>
            <person name="Fernandez-Pozo N."/>
            <person name="Barry K."/>
            <person name="Chen C."/>
            <person name="Wang M."/>
            <person name="Lipzen A."/>
            <person name="Daum C."/>
            <person name="Saski C.A."/>
            <person name="Payton A.C."/>
            <person name="Mcbreen J.C."/>
            <person name="Conrad R.E."/>
            <person name="Kollar L.M."/>
            <person name="Olsson S."/>
            <person name="Huttunen S."/>
            <person name="Landis J.B."/>
            <person name="Wickett N.J."/>
            <person name="Johnson M.G."/>
            <person name="Rensing S.A."/>
            <person name="Grimwood J."/>
            <person name="Schmutz J."/>
            <person name="Mcdaniel S.F."/>
        </authorList>
    </citation>
    <scope>NUCLEOTIDE SEQUENCE</scope>
    <source>
        <strain evidence="2">R40</strain>
    </source>
</reference>
<keyword evidence="1" id="KW-0732">Signal</keyword>
<evidence type="ECO:0000313" key="3">
    <source>
        <dbReference type="Proteomes" id="UP000822688"/>
    </source>
</evidence>
<organism evidence="2 3">
    <name type="scientific">Ceratodon purpureus</name>
    <name type="common">Fire moss</name>
    <name type="synonym">Dicranum purpureum</name>
    <dbReference type="NCBI Taxonomy" id="3225"/>
    <lineage>
        <taxon>Eukaryota</taxon>
        <taxon>Viridiplantae</taxon>
        <taxon>Streptophyta</taxon>
        <taxon>Embryophyta</taxon>
        <taxon>Bryophyta</taxon>
        <taxon>Bryophytina</taxon>
        <taxon>Bryopsida</taxon>
        <taxon>Dicranidae</taxon>
        <taxon>Pseudoditrichales</taxon>
        <taxon>Ditrichaceae</taxon>
        <taxon>Ceratodon</taxon>
    </lineage>
</organism>
<feature type="signal peptide" evidence="1">
    <location>
        <begin position="1"/>
        <end position="23"/>
    </location>
</feature>
<dbReference type="Proteomes" id="UP000822688">
    <property type="component" value="Chromosome 2"/>
</dbReference>